<evidence type="ECO:0000313" key="2">
    <source>
        <dbReference type="EMBL" id="CAD6188439.1"/>
    </source>
</evidence>
<dbReference type="Pfam" id="PF17339">
    <property type="entry name" value="PH_15"/>
    <property type="match status" value="1"/>
</dbReference>
<reference evidence="2" key="1">
    <citation type="submission" date="2020-10" db="EMBL/GenBank/DDBJ databases">
        <authorList>
            <person name="Kikuchi T."/>
        </authorList>
    </citation>
    <scope>NUCLEOTIDE SEQUENCE</scope>
    <source>
        <strain evidence="2">NKZ352</strain>
    </source>
</reference>
<sequence>MRLFNHAVSPHVTLPHQQWQRNCAGSVSCVVKKKVGMGRWSQRFAVLTVNHVLYIYKSENDGMAFKIDELRVIKIKMGNTLQVELQDRHHRKITFRVVGDCDTTHQKSAILLACLRSNQPINHAPLCSFQMHPTQTFKPSSPIELQKTQTETSNPIRTLSLTHGVNTNVEKCRKMALSEHSSHLEEKYQ</sequence>
<feature type="domain" description="PH-15" evidence="1">
    <location>
        <begin position="24"/>
        <end position="100"/>
    </location>
</feature>
<accession>A0A8S1GYB9</accession>
<dbReference type="InterPro" id="IPR040443">
    <property type="entry name" value="PH_15"/>
</dbReference>
<dbReference type="EMBL" id="CAJGYM010000008">
    <property type="protein sequence ID" value="CAD6188439.1"/>
    <property type="molecule type" value="Genomic_DNA"/>
</dbReference>
<keyword evidence="3" id="KW-1185">Reference proteome</keyword>
<organism evidence="2 3">
    <name type="scientific">Caenorhabditis auriculariae</name>
    <dbReference type="NCBI Taxonomy" id="2777116"/>
    <lineage>
        <taxon>Eukaryota</taxon>
        <taxon>Metazoa</taxon>
        <taxon>Ecdysozoa</taxon>
        <taxon>Nematoda</taxon>
        <taxon>Chromadorea</taxon>
        <taxon>Rhabditida</taxon>
        <taxon>Rhabditina</taxon>
        <taxon>Rhabditomorpha</taxon>
        <taxon>Rhabditoidea</taxon>
        <taxon>Rhabditidae</taxon>
        <taxon>Peloderinae</taxon>
        <taxon>Caenorhabditis</taxon>
    </lineage>
</organism>
<dbReference type="Gene3D" id="2.30.29.30">
    <property type="entry name" value="Pleckstrin-homology domain (PH domain)/Phosphotyrosine-binding domain (PTB)"/>
    <property type="match status" value="1"/>
</dbReference>
<gene>
    <name evidence="2" type="ORF">CAUJ_LOCUS4358</name>
</gene>
<dbReference type="InterPro" id="IPR011993">
    <property type="entry name" value="PH-like_dom_sf"/>
</dbReference>
<comment type="caution">
    <text evidence="2">The sequence shown here is derived from an EMBL/GenBank/DDBJ whole genome shotgun (WGS) entry which is preliminary data.</text>
</comment>
<dbReference type="CDD" id="cd00821">
    <property type="entry name" value="PH"/>
    <property type="match status" value="1"/>
</dbReference>
<name>A0A8S1GYB9_9PELO</name>
<dbReference type="Proteomes" id="UP000835052">
    <property type="component" value="Unassembled WGS sequence"/>
</dbReference>
<evidence type="ECO:0000259" key="1">
    <source>
        <dbReference type="Pfam" id="PF17339"/>
    </source>
</evidence>
<proteinExistence type="predicted"/>
<protein>
    <recommendedName>
        <fullName evidence="1">PH-15 domain-containing protein</fullName>
    </recommendedName>
</protein>
<dbReference type="AlphaFoldDB" id="A0A8S1GYB9"/>
<evidence type="ECO:0000313" key="3">
    <source>
        <dbReference type="Proteomes" id="UP000835052"/>
    </source>
</evidence>
<dbReference type="SUPFAM" id="SSF50729">
    <property type="entry name" value="PH domain-like"/>
    <property type="match status" value="1"/>
</dbReference>